<accession>W2RNP8</accession>
<feature type="region of interest" description="Disordered" evidence="1">
    <location>
        <begin position="296"/>
        <end position="343"/>
    </location>
</feature>
<dbReference type="VEuPathDB" id="FungiDB:HMPREF1541_07716"/>
<dbReference type="Proteomes" id="UP000030752">
    <property type="component" value="Unassembled WGS sequence"/>
</dbReference>
<feature type="compositionally biased region" description="Basic and acidic residues" evidence="1">
    <location>
        <begin position="324"/>
        <end position="333"/>
    </location>
</feature>
<dbReference type="HOGENOM" id="CLU_032227_2_0_1"/>
<feature type="compositionally biased region" description="Low complexity" evidence="1">
    <location>
        <begin position="312"/>
        <end position="322"/>
    </location>
</feature>
<dbReference type="InParanoid" id="W2RNP8"/>
<dbReference type="RefSeq" id="XP_008720261.1">
    <property type="nucleotide sequence ID" value="XM_008722039.1"/>
</dbReference>
<name>W2RNP8_CYPE1</name>
<evidence type="ECO:0000313" key="3">
    <source>
        <dbReference type="Proteomes" id="UP000030752"/>
    </source>
</evidence>
<proteinExistence type="predicted"/>
<evidence type="ECO:0000256" key="1">
    <source>
        <dbReference type="SAM" id="MobiDB-lite"/>
    </source>
</evidence>
<keyword evidence="3" id="KW-1185">Reference proteome</keyword>
<dbReference type="GeneID" id="19975055"/>
<organism evidence="2 3">
    <name type="scientific">Cyphellophora europaea (strain CBS 101466)</name>
    <name type="common">Phialophora europaea</name>
    <dbReference type="NCBI Taxonomy" id="1220924"/>
    <lineage>
        <taxon>Eukaryota</taxon>
        <taxon>Fungi</taxon>
        <taxon>Dikarya</taxon>
        <taxon>Ascomycota</taxon>
        <taxon>Pezizomycotina</taxon>
        <taxon>Eurotiomycetes</taxon>
        <taxon>Chaetothyriomycetidae</taxon>
        <taxon>Chaetothyriales</taxon>
        <taxon>Cyphellophoraceae</taxon>
        <taxon>Cyphellophora</taxon>
    </lineage>
</organism>
<evidence type="ECO:0000313" key="2">
    <source>
        <dbReference type="EMBL" id="ETN38092.1"/>
    </source>
</evidence>
<dbReference type="OrthoDB" id="3469225at2759"/>
<dbReference type="AlphaFoldDB" id="W2RNP8"/>
<gene>
    <name evidence="2" type="ORF">HMPREF1541_07716</name>
</gene>
<reference evidence="2 3" key="1">
    <citation type="submission" date="2013-03" db="EMBL/GenBank/DDBJ databases">
        <title>The Genome Sequence of Phialophora europaea CBS 101466.</title>
        <authorList>
            <consortium name="The Broad Institute Genomics Platform"/>
            <person name="Cuomo C."/>
            <person name="de Hoog S."/>
            <person name="Gorbushina A."/>
            <person name="Walker B."/>
            <person name="Young S.K."/>
            <person name="Zeng Q."/>
            <person name="Gargeya S."/>
            <person name="Fitzgerald M."/>
            <person name="Haas B."/>
            <person name="Abouelleil A."/>
            <person name="Allen A.W."/>
            <person name="Alvarado L."/>
            <person name="Arachchi H.M."/>
            <person name="Berlin A.M."/>
            <person name="Chapman S.B."/>
            <person name="Gainer-Dewar J."/>
            <person name="Goldberg J."/>
            <person name="Griggs A."/>
            <person name="Gujja S."/>
            <person name="Hansen M."/>
            <person name="Howarth C."/>
            <person name="Imamovic A."/>
            <person name="Ireland A."/>
            <person name="Larimer J."/>
            <person name="McCowan C."/>
            <person name="Murphy C."/>
            <person name="Pearson M."/>
            <person name="Poon T.W."/>
            <person name="Priest M."/>
            <person name="Roberts A."/>
            <person name="Saif S."/>
            <person name="Shea T."/>
            <person name="Sisk P."/>
            <person name="Sykes S."/>
            <person name="Wortman J."/>
            <person name="Nusbaum C."/>
            <person name="Birren B."/>
        </authorList>
    </citation>
    <scope>NUCLEOTIDE SEQUENCE [LARGE SCALE GENOMIC DNA]</scope>
    <source>
        <strain evidence="2 3">CBS 101466</strain>
    </source>
</reference>
<protein>
    <submittedName>
        <fullName evidence="2">Uncharacterized protein</fullName>
    </submittedName>
</protein>
<dbReference type="EMBL" id="KB822723">
    <property type="protein sequence ID" value="ETN38092.1"/>
    <property type="molecule type" value="Genomic_DNA"/>
</dbReference>
<sequence length="343" mass="37679">MRRMVELRGGIRSDTPWEQFMTSVVTAFDLLWTFVLSSDPQTSPVVAASAAPSLPLRNEIPVYANHPFPPDYAASLSRIPDGFSNLAVASLLSVQCVRIIERIPHEPIIPSTTGNTLSSQRGRSTARSTELHSILTDLLKLTSLSITKMEHLLCHGLVAYCLPLQYGTPLPISTTRTLQSCVETYMALNLSENEEKLDGKCLLWIAVVIASCLDMCSDSSLRNAPVLERILNKFPQAREWTKVDTILRTFLWHEDLSEQWYRTWQGVLARRKSPPSGFRSSPQAFSPITVVGGASPGYTMGSERPGCGGSGSSESPRAAVPEPAEPRQADARSMKVASLLHND</sequence>